<name>C9RQX7_FIBSS</name>
<evidence type="ECO:0000313" key="2">
    <source>
        <dbReference type="EMBL" id="ADL25075.1"/>
    </source>
</evidence>
<reference evidence="1 4" key="1">
    <citation type="submission" date="2009-10" db="EMBL/GenBank/DDBJ databases">
        <title>Complete sequence of Fibrobacter succinogenes subsp. succinogenes S85.</title>
        <authorList>
            <consortium name="US DOE Joint Genome Institute"/>
            <person name="Lucas S."/>
            <person name="Copeland A."/>
            <person name="Lapidus A."/>
            <person name="Glavina del Rio T."/>
            <person name="Tice H."/>
            <person name="Bruce D."/>
            <person name="Goodwin L."/>
            <person name="Pitluck S."/>
            <person name="Chertkov O."/>
            <person name="Detter J.C."/>
            <person name="Han C."/>
            <person name="Tapia R."/>
            <person name="Larimer F."/>
            <person name="Land M."/>
            <person name="Hauser L."/>
            <person name="Kyrpides N."/>
            <person name="Mikhailova N."/>
            <person name="Weimer P.J."/>
            <person name="Stevenson D.M."/>
            <person name="Boyum J."/>
            <person name="Brumm P.I."/>
            <person name="Mead D."/>
        </authorList>
    </citation>
    <scope>NUCLEOTIDE SEQUENCE [LARGE SCALE GENOMIC DNA]</scope>
    <source>
        <strain evidence="4">ATCC 19169 / S85</strain>
        <strain evidence="1">S85</strain>
    </source>
</reference>
<evidence type="ECO:0000313" key="4">
    <source>
        <dbReference type="Proteomes" id="UP000001497"/>
    </source>
</evidence>
<evidence type="ECO:0000313" key="1">
    <source>
        <dbReference type="EMBL" id="ACX74963.1"/>
    </source>
</evidence>
<dbReference type="EMBL" id="CP001792">
    <property type="protein sequence ID" value="ACX74963.1"/>
    <property type="molecule type" value="Genomic_DNA"/>
</dbReference>
<accession>C9RQX7</accession>
<dbReference type="AlphaFoldDB" id="C9RQX7"/>
<dbReference type="HOGENOM" id="CLU_1203382_0_0_0"/>
<proteinExistence type="predicted"/>
<protein>
    <submittedName>
        <fullName evidence="2">Uncharacterized protein</fullName>
    </submittedName>
</protein>
<reference evidence="3" key="2">
    <citation type="submission" date="2010-08" db="EMBL/GenBank/DDBJ databases">
        <title>Complete sequence of Fibrobacter succinogenes subsp. succinogenes S85.</title>
        <authorList>
            <person name="Durkin A.S."/>
            <person name="Nelson K.E."/>
            <person name="Morrison M."/>
            <person name="Forsberg C.W."/>
            <person name="Wilson D.B."/>
            <person name="Russell J.B."/>
            <person name="Cann I.K.O."/>
            <person name="Mackie R.I."/>
            <person name="White B.A."/>
        </authorList>
    </citation>
    <scope>NUCLEOTIDE SEQUENCE [LARGE SCALE GENOMIC DNA]</scope>
    <source>
        <strain evidence="3">ATCC 19169 / S85</strain>
    </source>
</reference>
<evidence type="ECO:0000313" key="3">
    <source>
        <dbReference type="Proteomes" id="UP000000517"/>
    </source>
</evidence>
<dbReference type="KEGG" id="fsc:FSU_1832"/>
<dbReference type="EMBL" id="CP002158">
    <property type="protein sequence ID" value="ADL25075.1"/>
    <property type="molecule type" value="Genomic_DNA"/>
</dbReference>
<dbReference type="eggNOG" id="COG1191">
    <property type="taxonomic scope" value="Bacteria"/>
</dbReference>
<dbReference type="RefSeq" id="WP_014546066.1">
    <property type="nucleotide sequence ID" value="NC_013410.1"/>
</dbReference>
<dbReference type="Proteomes" id="UP000000517">
    <property type="component" value="Chromosome"/>
</dbReference>
<dbReference type="KEGG" id="fsu:Fisuc_1365"/>
<dbReference type="Proteomes" id="UP000001497">
    <property type="component" value="Chromosome"/>
</dbReference>
<sequence>MVNTINESYAHFDDVQLVNMTQNGNFDALSELWIRHVDFIKKVTLNQYYKIRPDFSEDFLNSEKLWSYRLGSSYINLAKAAETYDSNYSVPFLAYFAMKNKYAFKDEKSFNTEMSMRNSYCENYDSYEFRDQDDDMTEIVNSIEKCLSGNERLRAFFKKYVATFDELGYVSQTDMAKIMGISRQMINTNFKKIRFIAEENGLEKEFADFLSAQDEARNCIQKLYLGNRYS</sequence>
<keyword evidence="4" id="KW-1185">Reference proteome</keyword>
<organism evidence="2 3">
    <name type="scientific">Fibrobacter succinogenes (strain ATCC 19169 / S85)</name>
    <dbReference type="NCBI Taxonomy" id="59374"/>
    <lineage>
        <taxon>Bacteria</taxon>
        <taxon>Pseudomonadati</taxon>
        <taxon>Fibrobacterota</taxon>
        <taxon>Fibrobacteria</taxon>
        <taxon>Fibrobacterales</taxon>
        <taxon>Fibrobacteraceae</taxon>
        <taxon>Fibrobacter</taxon>
    </lineage>
</organism>
<dbReference type="OrthoDB" id="9867394at2"/>
<reference evidence="2" key="3">
    <citation type="submission" date="2010-08" db="EMBL/GenBank/DDBJ databases">
        <authorList>
            <person name="Durkin A.S."/>
            <person name="Nelson K.E."/>
            <person name="Morrison M."/>
            <person name="Forsberg C.W."/>
            <person name="Wilson D.B."/>
            <person name="Russell J.B."/>
            <person name="Cann I.K.O."/>
            <person name="Mackie R.I."/>
            <person name="White B.A."/>
        </authorList>
    </citation>
    <scope>NUCLEOTIDE SEQUENCE</scope>
    <source>
        <strain evidence="2">S85</strain>
    </source>
</reference>
<gene>
    <name evidence="1" type="ordered locus">Fisuc_1365</name>
    <name evidence="2" type="ordered locus">FSU_1832</name>
</gene>